<evidence type="ECO:0000259" key="9">
    <source>
        <dbReference type="PROSITE" id="PS50067"/>
    </source>
</evidence>
<dbReference type="PANTHER" id="PTHR47969:SF15">
    <property type="entry name" value="CHROMOSOME-ASSOCIATED KINESIN KIF4A-RELATED"/>
    <property type="match status" value="1"/>
</dbReference>
<dbReference type="InterPro" id="IPR019821">
    <property type="entry name" value="Kinesin_motor_CS"/>
</dbReference>
<feature type="domain" description="Kinesin motor" evidence="9">
    <location>
        <begin position="5"/>
        <end position="340"/>
    </location>
</feature>
<feature type="region of interest" description="Disordered" evidence="8">
    <location>
        <begin position="1046"/>
        <end position="1068"/>
    </location>
</feature>
<keyword evidence="11" id="KW-1185">Reference proteome</keyword>
<feature type="region of interest" description="Disordered" evidence="8">
    <location>
        <begin position="893"/>
        <end position="1031"/>
    </location>
</feature>
<comment type="caution">
    <text evidence="10">The sequence shown here is derived from an EMBL/GenBank/DDBJ whole genome shotgun (WGS) entry which is preliminary data.</text>
</comment>
<evidence type="ECO:0000256" key="2">
    <source>
        <dbReference type="ARBA" id="ARBA00022490"/>
    </source>
</evidence>
<dbReference type="Proteomes" id="UP001295684">
    <property type="component" value="Unassembled WGS sequence"/>
</dbReference>
<protein>
    <recommendedName>
        <fullName evidence="9">Kinesin motor domain-containing protein</fullName>
    </recommendedName>
</protein>
<dbReference type="AlphaFoldDB" id="A0AAD1UGB2"/>
<keyword evidence="6" id="KW-0505">Motor protein</keyword>
<keyword evidence="3 6" id="KW-0547">Nucleotide-binding</keyword>
<dbReference type="InterPro" id="IPR001752">
    <property type="entry name" value="Kinesin_motor_dom"/>
</dbReference>
<feature type="region of interest" description="Disordered" evidence="8">
    <location>
        <begin position="706"/>
        <end position="854"/>
    </location>
</feature>
<dbReference type="EMBL" id="CAMPGE010005987">
    <property type="protein sequence ID" value="CAI2364834.1"/>
    <property type="molecule type" value="Genomic_DNA"/>
</dbReference>
<dbReference type="PROSITE" id="PS50067">
    <property type="entry name" value="KINESIN_MOTOR_2"/>
    <property type="match status" value="1"/>
</dbReference>
<keyword evidence="4 6" id="KW-0067">ATP-binding</keyword>
<feature type="coiled-coil region" evidence="7">
    <location>
        <begin position="371"/>
        <end position="398"/>
    </location>
</feature>
<evidence type="ECO:0000256" key="5">
    <source>
        <dbReference type="ARBA" id="ARBA00023054"/>
    </source>
</evidence>
<evidence type="ECO:0000256" key="7">
    <source>
        <dbReference type="SAM" id="Coils"/>
    </source>
</evidence>
<feature type="compositionally biased region" description="Basic and acidic residues" evidence="8">
    <location>
        <begin position="957"/>
        <end position="975"/>
    </location>
</feature>
<dbReference type="PROSITE" id="PS00411">
    <property type="entry name" value="KINESIN_MOTOR_1"/>
    <property type="match status" value="1"/>
</dbReference>
<dbReference type="Pfam" id="PF00225">
    <property type="entry name" value="Kinesin"/>
    <property type="match status" value="1"/>
</dbReference>
<accession>A0AAD1UGB2</accession>
<evidence type="ECO:0000256" key="3">
    <source>
        <dbReference type="ARBA" id="ARBA00022741"/>
    </source>
</evidence>
<dbReference type="SUPFAM" id="SSF52540">
    <property type="entry name" value="P-loop containing nucleoside triphosphate hydrolases"/>
    <property type="match status" value="1"/>
</dbReference>
<dbReference type="GO" id="GO:0007018">
    <property type="term" value="P:microtubule-based movement"/>
    <property type="evidence" value="ECO:0007669"/>
    <property type="project" value="InterPro"/>
</dbReference>
<evidence type="ECO:0000313" key="11">
    <source>
        <dbReference type="Proteomes" id="UP001295684"/>
    </source>
</evidence>
<reference evidence="10" key="1">
    <citation type="submission" date="2023-07" db="EMBL/GenBank/DDBJ databases">
        <authorList>
            <consortium name="AG Swart"/>
            <person name="Singh M."/>
            <person name="Singh A."/>
            <person name="Seah K."/>
            <person name="Emmerich C."/>
        </authorList>
    </citation>
    <scope>NUCLEOTIDE SEQUENCE</scope>
    <source>
        <strain evidence="10">DP1</strain>
    </source>
</reference>
<feature type="compositionally biased region" description="Polar residues" evidence="8">
    <location>
        <begin position="713"/>
        <end position="723"/>
    </location>
</feature>
<feature type="compositionally biased region" description="Acidic residues" evidence="8">
    <location>
        <begin position="827"/>
        <end position="840"/>
    </location>
</feature>
<dbReference type="SMART" id="SM00129">
    <property type="entry name" value="KISc"/>
    <property type="match status" value="1"/>
</dbReference>
<feature type="binding site" evidence="6">
    <location>
        <begin position="83"/>
        <end position="90"/>
    </location>
    <ligand>
        <name>ATP</name>
        <dbReference type="ChEBI" id="CHEBI:30616"/>
    </ligand>
</feature>
<dbReference type="GO" id="GO:0007052">
    <property type="term" value="P:mitotic spindle organization"/>
    <property type="evidence" value="ECO:0007669"/>
    <property type="project" value="TreeGrafter"/>
</dbReference>
<evidence type="ECO:0000256" key="6">
    <source>
        <dbReference type="PROSITE-ProRule" id="PRU00283"/>
    </source>
</evidence>
<sequence length="1068" mass="122442">MLGNKINIVVRIRPLIPTENSKGCVKLMNKLNQLLLQKEFYQVQFKFDNILSKNQGQKSLFNSVSYIVTYFMVGLNGTIFAYGQTGAGKTYSVIGEDCNLKDSNKGVLPRAIHQIFQSKKEKSFRLHVSFYEIYCEKIYDLFDFEDRKEKSTKDKYKLKELILKEGSNGSFSAEGLKSYEINTEEEALLLYEKGLANRATKASLMNKKSSRSHAIFEIYLEKESKGDKKHIVRSKLRIVDLAGSEKCSLRNIYSLKNRDKYIKELTAINGSLSSLGQCISALADPKRKHVPFRNSKLTKILKDSLEISAKIALIICISPSLDSYDETVSTLQFADRAKKAILLAQDDNRKAKGKTRGFSTYRETTAPIYDNKEANKKIKELMEENKELKNQIMLFKNSSYSKFMTPQKSTETFSSKITEFESFPIRKLKYKKKSRRKKGDYLNPSILKKTSVNGSSKSRNYITGFKTAQTLESCSSLKTLRSSFSVKSRKSSKKRKVRKKLKKRTKHVTFNNKILNESSLDENLKERIDHNQKYNDDTVFNNFSIYRDLTKPDDSEREESKNEEFYTKEEVSGNKRVEDHFEKSKPQNHEDNHIRLTDADEKELLKIQDFAELTLQGNLEQSEETKVDPEERMEPEQKSIDHENQGFISDLKAERPENSQKKAIINTQKSDDQSLFQPSISHITDISDSKNLVESFNNLEIFEPSSSREKIASQFSQKPTISPKQPAENDKNTNLDDYNLVNIKSGSLDENFPLSEGSDKLPAQNSNEVNQRDDDESIPENSLSREISEEEKSMPKKNLFIKIEDDSDESEEHFVNDGRQSPQNPTADEELLEDFPDSIDETPQPKPKNRFESIGQEISKLNKLKDSDIRLDSPKEESIFQKFLKGRDLENEWTFPTKNSGETNQMNIVENSDTDDDIYQTSPRESDGSQYFRDAAIPINNHESKPDYDESQSDGLDSFRNEHNRIVNEELKIGPERSPSPKRRSKSGYTKSKDTKIDSDIKNKLSISIESENKSLSISMENGSDRGPDQIEYQKSNTESLFQKTDSLKNSLKDSKGLLRGTLHNPNL</sequence>
<dbReference type="GO" id="GO:0005524">
    <property type="term" value="F:ATP binding"/>
    <property type="evidence" value="ECO:0007669"/>
    <property type="project" value="UniProtKB-UniRule"/>
</dbReference>
<evidence type="ECO:0000256" key="4">
    <source>
        <dbReference type="ARBA" id="ARBA00022840"/>
    </source>
</evidence>
<dbReference type="GO" id="GO:0005737">
    <property type="term" value="C:cytoplasm"/>
    <property type="evidence" value="ECO:0007669"/>
    <property type="project" value="UniProtKB-SubCell"/>
</dbReference>
<dbReference type="GO" id="GO:0051231">
    <property type="term" value="P:spindle elongation"/>
    <property type="evidence" value="ECO:0007669"/>
    <property type="project" value="TreeGrafter"/>
</dbReference>
<proteinExistence type="inferred from homology"/>
<feature type="compositionally biased region" description="Polar residues" evidence="8">
    <location>
        <begin position="894"/>
        <end position="911"/>
    </location>
</feature>
<feature type="region of interest" description="Disordered" evidence="8">
    <location>
        <begin position="550"/>
        <end position="594"/>
    </location>
</feature>
<dbReference type="GO" id="GO:0003777">
    <property type="term" value="F:microtubule motor activity"/>
    <property type="evidence" value="ECO:0007669"/>
    <property type="project" value="InterPro"/>
</dbReference>
<keyword evidence="5 7" id="KW-0175">Coiled coil</keyword>
<dbReference type="CDD" id="cd00106">
    <property type="entry name" value="KISc"/>
    <property type="match status" value="1"/>
</dbReference>
<feature type="compositionally biased region" description="Polar residues" evidence="8">
    <location>
        <begin position="1005"/>
        <end position="1022"/>
    </location>
</feature>
<dbReference type="Gene3D" id="3.40.850.10">
    <property type="entry name" value="Kinesin motor domain"/>
    <property type="match status" value="1"/>
</dbReference>
<feature type="region of interest" description="Disordered" evidence="8">
    <location>
        <begin position="615"/>
        <end position="672"/>
    </location>
</feature>
<evidence type="ECO:0000313" key="10">
    <source>
        <dbReference type="EMBL" id="CAI2364834.1"/>
    </source>
</evidence>
<name>A0AAD1UGB2_EUPCR</name>
<keyword evidence="2" id="KW-0963">Cytoplasm</keyword>
<dbReference type="InterPro" id="IPR027640">
    <property type="entry name" value="Kinesin-like_fam"/>
</dbReference>
<organism evidence="10 11">
    <name type="scientific">Euplotes crassus</name>
    <dbReference type="NCBI Taxonomy" id="5936"/>
    <lineage>
        <taxon>Eukaryota</taxon>
        <taxon>Sar</taxon>
        <taxon>Alveolata</taxon>
        <taxon>Ciliophora</taxon>
        <taxon>Intramacronucleata</taxon>
        <taxon>Spirotrichea</taxon>
        <taxon>Hypotrichia</taxon>
        <taxon>Euplotida</taxon>
        <taxon>Euplotidae</taxon>
        <taxon>Moneuplotes</taxon>
    </lineage>
</organism>
<dbReference type="PANTHER" id="PTHR47969">
    <property type="entry name" value="CHROMOSOME-ASSOCIATED KINESIN KIF4A-RELATED"/>
    <property type="match status" value="1"/>
</dbReference>
<evidence type="ECO:0000256" key="8">
    <source>
        <dbReference type="SAM" id="MobiDB-lite"/>
    </source>
</evidence>
<comment type="subcellular location">
    <subcellularLocation>
        <location evidence="1">Cytoplasm</location>
    </subcellularLocation>
</comment>
<dbReference type="InterPro" id="IPR027417">
    <property type="entry name" value="P-loop_NTPase"/>
</dbReference>
<evidence type="ECO:0000256" key="1">
    <source>
        <dbReference type="ARBA" id="ARBA00004496"/>
    </source>
</evidence>
<feature type="compositionally biased region" description="Basic and acidic residues" evidence="8">
    <location>
        <begin position="651"/>
        <end position="660"/>
    </location>
</feature>
<dbReference type="GO" id="GO:0005875">
    <property type="term" value="C:microtubule associated complex"/>
    <property type="evidence" value="ECO:0007669"/>
    <property type="project" value="TreeGrafter"/>
</dbReference>
<feature type="compositionally biased region" description="Basic and acidic residues" evidence="8">
    <location>
        <begin position="991"/>
        <end position="1003"/>
    </location>
</feature>
<dbReference type="InterPro" id="IPR036961">
    <property type="entry name" value="Kinesin_motor_dom_sf"/>
</dbReference>
<dbReference type="PRINTS" id="PR00380">
    <property type="entry name" value="KINESINHEAVY"/>
</dbReference>
<dbReference type="GO" id="GO:0008017">
    <property type="term" value="F:microtubule binding"/>
    <property type="evidence" value="ECO:0007669"/>
    <property type="project" value="InterPro"/>
</dbReference>
<feature type="compositionally biased region" description="Basic and acidic residues" evidence="8">
    <location>
        <begin position="623"/>
        <end position="644"/>
    </location>
</feature>
<gene>
    <name evidence="10" type="ORF">ECRASSUSDP1_LOCUS6184</name>
</gene>
<comment type="similarity">
    <text evidence="6">Belongs to the TRAFAC class myosin-kinesin ATPase superfamily. Kinesin family.</text>
</comment>